<feature type="binding site" evidence="10">
    <location>
        <position position="29"/>
    </location>
    <ligand>
        <name>Mg(2+)</name>
        <dbReference type="ChEBI" id="CHEBI:18420"/>
    </ligand>
</feature>
<dbReference type="NCBIfam" id="TIGR01509">
    <property type="entry name" value="HAD-SF-IA-v3"/>
    <property type="match status" value="1"/>
</dbReference>
<evidence type="ECO:0000313" key="12">
    <source>
        <dbReference type="Proteomes" id="UP001221189"/>
    </source>
</evidence>
<comment type="catalytic activity">
    <reaction evidence="1 10">
        <text>2-phosphoglycolate + H2O = glycolate + phosphate</text>
        <dbReference type="Rhea" id="RHEA:14369"/>
        <dbReference type="ChEBI" id="CHEBI:15377"/>
        <dbReference type="ChEBI" id="CHEBI:29805"/>
        <dbReference type="ChEBI" id="CHEBI:43474"/>
        <dbReference type="ChEBI" id="CHEBI:58033"/>
        <dbReference type="EC" id="3.1.3.18"/>
    </reaction>
</comment>
<evidence type="ECO:0000256" key="7">
    <source>
        <dbReference type="ARBA" id="ARBA00022801"/>
    </source>
</evidence>
<dbReference type="SFLD" id="SFLDG01129">
    <property type="entry name" value="C1.5:_HAD__Beta-PGM__Phosphata"/>
    <property type="match status" value="1"/>
</dbReference>
<dbReference type="Gene3D" id="1.10.150.240">
    <property type="entry name" value="Putative phosphatase, domain 2"/>
    <property type="match status" value="1"/>
</dbReference>
<feature type="binding site" evidence="10">
    <location>
        <position position="186"/>
    </location>
    <ligand>
        <name>Mg(2+)</name>
        <dbReference type="ChEBI" id="CHEBI:18420"/>
    </ligand>
</feature>
<dbReference type="SFLD" id="SFLDG01135">
    <property type="entry name" value="C1.5.6:_HAD__Beta-PGM__Phospha"/>
    <property type="match status" value="1"/>
</dbReference>
<dbReference type="SUPFAM" id="SSF56784">
    <property type="entry name" value="HAD-like"/>
    <property type="match status" value="1"/>
</dbReference>
<protein>
    <recommendedName>
        <fullName evidence="5 10">Phosphoglycolate phosphatase</fullName>
        <shortName evidence="10">PGP</shortName>
        <shortName evidence="10">PGPase</shortName>
        <ecNumber evidence="5 10">3.1.3.18</ecNumber>
    </recommendedName>
</protein>
<dbReference type="EMBL" id="JAQQXT010000013">
    <property type="protein sequence ID" value="MDC8773616.1"/>
    <property type="molecule type" value="Genomic_DNA"/>
</dbReference>
<evidence type="ECO:0000256" key="5">
    <source>
        <dbReference type="ARBA" id="ARBA00013078"/>
    </source>
</evidence>
<dbReference type="InterPro" id="IPR050155">
    <property type="entry name" value="HAD-like_hydrolase_sf"/>
</dbReference>
<dbReference type="InterPro" id="IPR023198">
    <property type="entry name" value="PGP-like_dom2"/>
</dbReference>
<dbReference type="NCBIfam" id="TIGR01449">
    <property type="entry name" value="PGP_bact"/>
    <property type="match status" value="1"/>
</dbReference>
<evidence type="ECO:0000256" key="9">
    <source>
        <dbReference type="ARBA" id="ARBA00023277"/>
    </source>
</evidence>
<dbReference type="InterPro" id="IPR037512">
    <property type="entry name" value="PGPase_prok"/>
</dbReference>
<evidence type="ECO:0000256" key="1">
    <source>
        <dbReference type="ARBA" id="ARBA00000830"/>
    </source>
</evidence>
<keyword evidence="8 10" id="KW-0460">Magnesium</keyword>
<evidence type="ECO:0000256" key="4">
    <source>
        <dbReference type="ARBA" id="ARBA00006171"/>
    </source>
</evidence>
<dbReference type="InterPro" id="IPR023214">
    <property type="entry name" value="HAD_sf"/>
</dbReference>
<feature type="binding site" evidence="10">
    <location>
        <position position="27"/>
    </location>
    <ligand>
        <name>Mg(2+)</name>
        <dbReference type="ChEBI" id="CHEBI:18420"/>
    </ligand>
</feature>
<name>A0ABT5KIB7_9BURK</name>
<proteinExistence type="inferred from homology"/>
<comment type="pathway">
    <text evidence="3 10">Organic acid metabolism; glycolate biosynthesis; glycolate from 2-phosphoglycolate: step 1/1.</text>
</comment>
<comment type="cofactor">
    <cofactor evidence="2 10">
        <name>Mg(2+)</name>
        <dbReference type="ChEBI" id="CHEBI:18420"/>
    </cofactor>
</comment>
<keyword evidence="9 10" id="KW-0119">Carbohydrate metabolism</keyword>
<comment type="similarity">
    <text evidence="4 10">Belongs to the HAD-like hydrolase superfamily. CbbY/CbbZ/Gph/YieH family.</text>
</comment>
<comment type="function">
    <text evidence="10">Specifically catalyzes the dephosphorylation of 2-phosphoglycolate. Is involved in the dissimilation of the intracellular 2-phosphoglycolate formed during the DNA repair of 3'-phosphoglycolate ends, a major class of DNA lesions induced by oxidative stress.</text>
</comment>
<reference evidence="11 12" key="1">
    <citation type="submission" date="2022-10" db="EMBL/GenBank/DDBJ databases">
        <title>Paucibacter sp. hw1 Genome sequencing.</title>
        <authorList>
            <person name="Park S."/>
        </authorList>
    </citation>
    <scope>NUCLEOTIDE SEQUENCE [LARGE SCALE GENOMIC DNA]</scope>
    <source>
        <strain evidence="12">hw1</strain>
    </source>
</reference>
<dbReference type="SFLD" id="SFLDS00003">
    <property type="entry name" value="Haloacid_Dehalogenase"/>
    <property type="match status" value="1"/>
</dbReference>
<evidence type="ECO:0000313" key="11">
    <source>
        <dbReference type="EMBL" id="MDC8773616.1"/>
    </source>
</evidence>
<dbReference type="NCBIfam" id="TIGR01549">
    <property type="entry name" value="HAD-SF-IA-v1"/>
    <property type="match status" value="1"/>
</dbReference>
<dbReference type="InterPro" id="IPR006439">
    <property type="entry name" value="HAD-SF_hydro_IA"/>
</dbReference>
<keyword evidence="7 10" id="KW-0378">Hydrolase</keyword>
<dbReference type="GO" id="GO:0008967">
    <property type="term" value="F:phosphoglycolate phosphatase activity"/>
    <property type="evidence" value="ECO:0007669"/>
    <property type="project" value="UniProtKB-EC"/>
</dbReference>
<dbReference type="HAMAP" id="MF_00495">
    <property type="entry name" value="GPH_hydrolase_bact"/>
    <property type="match status" value="1"/>
</dbReference>
<evidence type="ECO:0000256" key="2">
    <source>
        <dbReference type="ARBA" id="ARBA00001946"/>
    </source>
</evidence>
<sequence>MPQATMNLGFSQKWQDSPAAVQAFLFDLDGTLADSAPDLAGAANEMRLSRGLEALPLAILRPMVGAGARGMLDVALQITPADSDFEAVKTEFLDRYEARISQETRLFDQVLELLDALKKAGTPWGIVTNKAERFALPLTRHLGLHGAAFAVIGGDTTAHAKPHPAPLLEAAKRGGVDPQRCVYVGDDERDIQAGRAAGMGTVAAGWGYLGNGKPIESWNADIVLSSPVGILKLLGLA</sequence>
<accession>A0ABT5KIB7</accession>
<evidence type="ECO:0000256" key="8">
    <source>
        <dbReference type="ARBA" id="ARBA00022842"/>
    </source>
</evidence>
<dbReference type="PANTHER" id="PTHR43434:SF23">
    <property type="entry name" value="PHOSPHOGLYCOLATE PHOSPHATASE"/>
    <property type="match status" value="1"/>
</dbReference>
<evidence type="ECO:0000256" key="10">
    <source>
        <dbReference type="HAMAP-Rule" id="MF_00495"/>
    </source>
</evidence>
<keyword evidence="6 10" id="KW-0479">Metal-binding</keyword>
<dbReference type="EC" id="3.1.3.18" evidence="5 10"/>
<dbReference type="Pfam" id="PF13419">
    <property type="entry name" value="HAD_2"/>
    <property type="match status" value="1"/>
</dbReference>
<evidence type="ECO:0000256" key="3">
    <source>
        <dbReference type="ARBA" id="ARBA00004818"/>
    </source>
</evidence>
<keyword evidence="12" id="KW-1185">Reference proteome</keyword>
<dbReference type="InterPro" id="IPR036412">
    <property type="entry name" value="HAD-like_sf"/>
</dbReference>
<comment type="caution">
    <text evidence="11">The sequence shown here is derived from an EMBL/GenBank/DDBJ whole genome shotgun (WGS) entry which is preliminary data.</text>
</comment>
<evidence type="ECO:0000256" key="6">
    <source>
        <dbReference type="ARBA" id="ARBA00022723"/>
    </source>
</evidence>
<gene>
    <name evidence="11" type="primary">gph</name>
    <name evidence="11" type="ORF">PRZ03_18725</name>
</gene>
<dbReference type="Proteomes" id="UP001221189">
    <property type="component" value="Unassembled WGS sequence"/>
</dbReference>
<dbReference type="Gene3D" id="3.40.50.1000">
    <property type="entry name" value="HAD superfamily/HAD-like"/>
    <property type="match status" value="1"/>
</dbReference>
<feature type="active site" description="Nucleophile" evidence="10">
    <location>
        <position position="27"/>
    </location>
</feature>
<organism evidence="11 12">
    <name type="scientific">Roseateles albus</name>
    <dbReference type="NCBI Taxonomy" id="2987525"/>
    <lineage>
        <taxon>Bacteria</taxon>
        <taxon>Pseudomonadati</taxon>
        <taxon>Pseudomonadota</taxon>
        <taxon>Betaproteobacteria</taxon>
        <taxon>Burkholderiales</taxon>
        <taxon>Sphaerotilaceae</taxon>
        <taxon>Roseateles</taxon>
    </lineage>
</organism>
<dbReference type="RefSeq" id="WP_273601789.1">
    <property type="nucleotide sequence ID" value="NZ_JAQQXT010000013.1"/>
</dbReference>
<dbReference type="PANTHER" id="PTHR43434">
    <property type="entry name" value="PHOSPHOGLYCOLATE PHOSPHATASE"/>
    <property type="match status" value="1"/>
</dbReference>
<dbReference type="InterPro" id="IPR041492">
    <property type="entry name" value="HAD_2"/>
</dbReference>